<reference evidence="1" key="1">
    <citation type="submission" date="2017-10" db="EMBL/GenBank/DDBJ databases">
        <title>Genome sequence of cellulolytic Lachnospiraceae bacterium XHS1971 isolated from hotspring sediment.</title>
        <authorList>
            <person name="Vasudevan G."/>
            <person name="Joshi A.J."/>
            <person name="Hivarkar S."/>
            <person name="Lanjekar V.B."/>
            <person name="Dhakephalkar P.K."/>
            <person name="Dagar S."/>
        </authorList>
    </citation>
    <scope>NUCLEOTIDE SEQUENCE</scope>
    <source>
        <strain evidence="1">XHS1971</strain>
    </source>
</reference>
<evidence type="ECO:0000313" key="2">
    <source>
        <dbReference type="Proteomes" id="UP000224460"/>
    </source>
</evidence>
<evidence type="ECO:0000313" key="1">
    <source>
        <dbReference type="EMBL" id="PHV71387.1"/>
    </source>
</evidence>
<comment type="caution">
    <text evidence="1">The sequence shown here is derived from an EMBL/GenBank/DDBJ whole genome shotgun (WGS) entry which is preliminary data.</text>
</comment>
<keyword evidence="2" id="KW-1185">Reference proteome</keyword>
<dbReference type="Proteomes" id="UP000224460">
    <property type="component" value="Unassembled WGS sequence"/>
</dbReference>
<protein>
    <submittedName>
        <fullName evidence="1">Noncanonical pyrimidine nucleotidase, YjjG family</fullName>
    </submittedName>
</protein>
<proteinExistence type="predicted"/>
<dbReference type="EMBL" id="PEDL01000003">
    <property type="protein sequence ID" value="PHV71387.1"/>
    <property type="molecule type" value="Genomic_DNA"/>
</dbReference>
<gene>
    <name evidence="1" type="ORF">CS063_04880</name>
</gene>
<accession>A0AC61DG23</accession>
<organism evidence="1 2">
    <name type="scientific">Sporanaerobium hydrogeniformans</name>
    <dbReference type="NCBI Taxonomy" id="3072179"/>
    <lineage>
        <taxon>Bacteria</taxon>
        <taxon>Bacillati</taxon>
        <taxon>Bacillota</taxon>
        <taxon>Clostridia</taxon>
        <taxon>Lachnospirales</taxon>
        <taxon>Lachnospiraceae</taxon>
        <taxon>Sporanaerobium</taxon>
    </lineage>
</organism>
<name>A0AC61DG23_9FIRM</name>
<sequence length="224" mass="25841">MYDILLMDLDNTILDFNAAEKNSFIRIIEKSGLNYTDDLLQKYKKINTALWDDLEQGKITKELVLNTRFQKFFELYGLEVDGRVWEEKYRFYLDNSSALIPHAKHTLVELKKRGKKIYSASNGIYTTQLKRLSNAGIIDLFDGHFISDRVKHEKPSLYFFESCIKNIGTVSKSSILMVGDSPSSDMIGARNFGIDSCFYQHKKDITCTYATYTIHDISELLDIV</sequence>